<accession>A0A428RR85</accession>
<feature type="region of interest" description="Disordered" evidence="1">
    <location>
        <begin position="1"/>
        <end position="54"/>
    </location>
</feature>
<protein>
    <submittedName>
        <fullName evidence="2">Uncharacterized protein</fullName>
    </submittedName>
</protein>
<sequence>MVSAKCTRSGIATHSLERSPRRTRKSVLPRPSLRSDRRLRSSTTPNRPSPLTPGCEEDWLLPKALNVHQAIFPHLISPKDDIEKLNQLGTLEYISTLVEAAENSLDSSPGYKLTHQERVSRSKLSLQQRVERIQDRYGLKECPQYERPDLTASQAFIQLQRYESLSANYENWSPHELIDESSLHALCFSSRAFGALCYKLPPDMSRKDLCLSLLIPLYDQHCQRPMGILKNHYKQDLRTLFQGYDSILPQEPDQVGAPEE</sequence>
<evidence type="ECO:0000256" key="1">
    <source>
        <dbReference type="SAM" id="MobiDB-lite"/>
    </source>
</evidence>
<dbReference type="AlphaFoldDB" id="A0A428RR85"/>
<keyword evidence="3" id="KW-1185">Reference proteome</keyword>
<evidence type="ECO:0000313" key="3">
    <source>
        <dbReference type="Proteomes" id="UP000288429"/>
    </source>
</evidence>
<dbReference type="Proteomes" id="UP000288429">
    <property type="component" value="Unassembled WGS sequence"/>
</dbReference>
<name>A0A428RR85_9HYPO</name>
<dbReference type="EMBL" id="NIZV01000848">
    <property type="protein sequence ID" value="RSL80087.1"/>
    <property type="molecule type" value="Genomic_DNA"/>
</dbReference>
<evidence type="ECO:0000313" key="2">
    <source>
        <dbReference type="EMBL" id="RSL80087.1"/>
    </source>
</evidence>
<organism evidence="2 3">
    <name type="scientific">Fusarium ambrosium</name>
    <dbReference type="NCBI Taxonomy" id="131363"/>
    <lineage>
        <taxon>Eukaryota</taxon>
        <taxon>Fungi</taxon>
        <taxon>Dikarya</taxon>
        <taxon>Ascomycota</taxon>
        <taxon>Pezizomycotina</taxon>
        <taxon>Sordariomycetes</taxon>
        <taxon>Hypocreomycetidae</taxon>
        <taxon>Hypocreales</taxon>
        <taxon>Nectriaceae</taxon>
        <taxon>Fusarium</taxon>
        <taxon>Fusarium solani species complex</taxon>
    </lineage>
</organism>
<gene>
    <name evidence="2" type="ORF">CDV31_017150</name>
</gene>
<reference evidence="2 3" key="1">
    <citation type="submission" date="2017-06" db="EMBL/GenBank/DDBJ databases">
        <title>Cmopartive genomic analysis of Ambrosia Fusariam Clade fungi.</title>
        <authorList>
            <person name="Stajich J.E."/>
            <person name="Carrillo J."/>
            <person name="Kijimoto T."/>
            <person name="Eskalen A."/>
            <person name="O'Donnell K."/>
            <person name="Kasson M."/>
        </authorList>
    </citation>
    <scope>NUCLEOTIDE SEQUENCE [LARGE SCALE GENOMIC DNA]</scope>
    <source>
        <strain evidence="2 3">NRRL 20438</strain>
    </source>
</reference>
<proteinExistence type="predicted"/>
<comment type="caution">
    <text evidence="2">The sequence shown here is derived from an EMBL/GenBank/DDBJ whole genome shotgun (WGS) entry which is preliminary data.</text>
</comment>